<dbReference type="InterPro" id="IPR027417">
    <property type="entry name" value="P-loop_NTPase"/>
</dbReference>
<dbReference type="FunFam" id="3.40.50.300:FF:001119">
    <property type="entry name" value="Iron-sulfur cluster carrier protein"/>
    <property type="match status" value="1"/>
</dbReference>
<evidence type="ECO:0000256" key="6">
    <source>
        <dbReference type="HAMAP-Rule" id="MF_02040"/>
    </source>
</evidence>
<feature type="binding site" evidence="6">
    <location>
        <begin position="26"/>
        <end position="33"/>
    </location>
    <ligand>
        <name>ATP</name>
        <dbReference type="ChEBI" id="CHEBI:30616"/>
    </ligand>
</feature>
<dbReference type="GO" id="GO:0046872">
    <property type="term" value="F:metal ion binding"/>
    <property type="evidence" value="ECO:0007669"/>
    <property type="project" value="UniProtKB-KW"/>
</dbReference>
<dbReference type="Proteomes" id="UP000001661">
    <property type="component" value="Chromosome"/>
</dbReference>
<reference evidence="7 8" key="1">
    <citation type="journal article" date="2010" name="Stand. Genomic Sci.">
        <title>Complete genome sequence of Acetohalobium arabaticum type strain (Z-7288).</title>
        <authorList>
            <person name="Sikorski J."/>
            <person name="Lapidus A."/>
            <person name="Chertkov O."/>
            <person name="Lucas S."/>
            <person name="Copeland A."/>
            <person name="Glavina Del Rio T."/>
            <person name="Nolan M."/>
            <person name="Tice H."/>
            <person name="Cheng J.F."/>
            <person name="Han C."/>
            <person name="Brambilla E."/>
            <person name="Pitluck S."/>
            <person name="Liolios K."/>
            <person name="Ivanova N."/>
            <person name="Mavromatis K."/>
            <person name="Mikhailova N."/>
            <person name="Pati A."/>
            <person name="Bruce D."/>
            <person name="Detter C."/>
            <person name="Tapia R."/>
            <person name="Goodwin L."/>
            <person name="Chen A."/>
            <person name="Palaniappan K."/>
            <person name="Land M."/>
            <person name="Hauser L."/>
            <person name="Chang Y.J."/>
            <person name="Jeffries C.D."/>
            <person name="Rohde M."/>
            <person name="Goker M."/>
            <person name="Spring S."/>
            <person name="Woyke T."/>
            <person name="Bristow J."/>
            <person name="Eisen J.A."/>
            <person name="Markowitz V."/>
            <person name="Hugenholtz P."/>
            <person name="Kyrpides N.C."/>
            <person name="Klenk H.P."/>
        </authorList>
    </citation>
    <scope>NUCLEOTIDE SEQUENCE [LARGE SCALE GENOMIC DNA]</scope>
    <source>
        <strain evidence="8">ATCC 49924 / DSM 5501 / Z-7288</strain>
    </source>
</reference>
<comment type="function">
    <text evidence="6">Binds and transfers iron-sulfur (Fe-S) clusters to target apoproteins. Can hydrolyze ATP.</text>
</comment>
<name>D9QS06_ACEAZ</name>
<keyword evidence="2 6" id="KW-0547">Nucleotide-binding</keyword>
<dbReference type="PANTHER" id="PTHR42961">
    <property type="entry name" value="IRON-SULFUR PROTEIN NUBPL"/>
    <property type="match status" value="1"/>
</dbReference>
<dbReference type="OrthoDB" id="9809679at2"/>
<dbReference type="AlphaFoldDB" id="D9QS06"/>
<keyword evidence="6" id="KW-0378">Hydrolase</keyword>
<dbReference type="GO" id="GO:0051539">
    <property type="term" value="F:4 iron, 4 sulfur cluster binding"/>
    <property type="evidence" value="ECO:0007669"/>
    <property type="project" value="TreeGrafter"/>
</dbReference>
<keyword evidence="1 6" id="KW-0479">Metal-binding</keyword>
<evidence type="ECO:0000256" key="5">
    <source>
        <dbReference type="ARBA" id="ARBA00023014"/>
    </source>
</evidence>
<organism evidence="7 8">
    <name type="scientific">Acetohalobium arabaticum (strain ATCC 49924 / DSM 5501 / Z-7288)</name>
    <dbReference type="NCBI Taxonomy" id="574087"/>
    <lineage>
        <taxon>Bacteria</taxon>
        <taxon>Bacillati</taxon>
        <taxon>Bacillota</taxon>
        <taxon>Clostridia</taxon>
        <taxon>Halanaerobiales</taxon>
        <taxon>Halobacteroidaceae</taxon>
        <taxon>Acetohalobium</taxon>
    </lineage>
</organism>
<dbReference type="GO" id="GO:0005524">
    <property type="term" value="F:ATP binding"/>
    <property type="evidence" value="ECO:0007669"/>
    <property type="project" value="UniProtKB-UniRule"/>
</dbReference>
<evidence type="ECO:0000256" key="3">
    <source>
        <dbReference type="ARBA" id="ARBA00022840"/>
    </source>
</evidence>
<sequence length="264" mass="28792">MYELEDGKFKLEYGSVNEGMISVASGKGGVGKSTITVNLAVSLSELGKKVGIIDADIRGFSIPRILGLTEEPEGIDDKKLKPPVAKGIKVMSMGSLVQEEDPIIWRAPMLHGILEQFMTEVQWGELDYLLFDLPPGTGDMPLNIMQQLPDSEIVIVTTPQIAATNVAGRIGKMADKLECETLGVVENMSYYQCSDCGNKEYIFGQGGGKAMAERLETELLGELPLLPAVREDSDQGKSIILEEPESDVSKEFISIAKKIMDKHL</sequence>
<dbReference type="EMBL" id="CP002105">
    <property type="protein sequence ID" value="ADL13297.1"/>
    <property type="molecule type" value="Genomic_DNA"/>
</dbReference>
<keyword evidence="3 6" id="KW-0067">ATP-binding</keyword>
<evidence type="ECO:0000313" key="8">
    <source>
        <dbReference type="Proteomes" id="UP000001661"/>
    </source>
</evidence>
<protein>
    <recommendedName>
        <fullName evidence="6">Iron-sulfur cluster carrier protein</fullName>
    </recommendedName>
</protein>
<dbReference type="PANTHER" id="PTHR42961:SF2">
    <property type="entry name" value="IRON-SULFUR PROTEIN NUBPL"/>
    <property type="match status" value="1"/>
</dbReference>
<proteinExistence type="inferred from homology"/>
<evidence type="ECO:0000313" key="7">
    <source>
        <dbReference type="EMBL" id="ADL13297.1"/>
    </source>
</evidence>
<dbReference type="KEGG" id="aar:Acear_1792"/>
<dbReference type="SUPFAM" id="SSF52540">
    <property type="entry name" value="P-loop containing nucleoside triphosphate hydrolases"/>
    <property type="match status" value="1"/>
</dbReference>
<dbReference type="STRING" id="574087.Acear_1792"/>
<evidence type="ECO:0000256" key="2">
    <source>
        <dbReference type="ARBA" id="ARBA00022741"/>
    </source>
</evidence>
<gene>
    <name evidence="7" type="ordered locus">Acear_1792</name>
</gene>
<dbReference type="InterPro" id="IPR033756">
    <property type="entry name" value="YlxH/NBP35"/>
</dbReference>
<dbReference type="HOGENOM" id="CLU_024839_0_2_9"/>
<accession>D9QS06</accession>
<evidence type="ECO:0000256" key="1">
    <source>
        <dbReference type="ARBA" id="ARBA00022723"/>
    </source>
</evidence>
<dbReference type="GO" id="GO:0140663">
    <property type="term" value="F:ATP-dependent FeS chaperone activity"/>
    <property type="evidence" value="ECO:0007669"/>
    <property type="project" value="InterPro"/>
</dbReference>
<dbReference type="InterPro" id="IPR019591">
    <property type="entry name" value="Mrp/NBP35_ATP-bd"/>
</dbReference>
<dbReference type="GO" id="GO:0016226">
    <property type="term" value="P:iron-sulfur cluster assembly"/>
    <property type="evidence" value="ECO:0007669"/>
    <property type="project" value="InterPro"/>
</dbReference>
<dbReference type="eggNOG" id="COG0489">
    <property type="taxonomic scope" value="Bacteria"/>
</dbReference>
<evidence type="ECO:0000256" key="4">
    <source>
        <dbReference type="ARBA" id="ARBA00023004"/>
    </source>
</evidence>
<keyword evidence="4 6" id="KW-0408">Iron</keyword>
<keyword evidence="8" id="KW-1185">Reference proteome</keyword>
<comment type="subunit">
    <text evidence="6">Homodimer.</text>
</comment>
<dbReference type="CDD" id="cd02037">
    <property type="entry name" value="Mrp_NBP35"/>
    <property type="match status" value="1"/>
</dbReference>
<dbReference type="GO" id="GO:0016887">
    <property type="term" value="F:ATP hydrolysis activity"/>
    <property type="evidence" value="ECO:0007669"/>
    <property type="project" value="UniProtKB-UniRule"/>
</dbReference>
<dbReference type="Pfam" id="PF10609">
    <property type="entry name" value="ParA"/>
    <property type="match status" value="1"/>
</dbReference>
<dbReference type="Gene3D" id="3.40.50.300">
    <property type="entry name" value="P-loop containing nucleotide triphosphate hydrolases"/>
    <property type="match status" value="1"/>
</dbReference>
<comment type="similarity">
    <text evidence="6">Belongs to the Mrp/NBP35 ATP-binding proteins family.</text>
</comment>
<keyword evidence="5 6" id="KW-0411">Iron-sulfur</keyword>
<dbReference type="RefSeq" id="WP_013278742.1">
    <property type="nucleotide sequence ID" value="NC_014378.1"/>
</dbReference>
<dbReference type="InterPro" id="IPR044304">
    <property type="entry name" value="NUBPL-like"/>
</dbReference>
<dbReference type="HAMAP" id="MF_02040">
    <property type="entry name" value="Mrp_NBP35"/>
    <property type="match status" value="1"/>
</dbReference>